<proteinExistence type="predicted"/>
<feature type="region of interest" description="Disordered" evidence="1">
    <location>
        <begin position="186"/>
        <end position="210"/>
    </location>
</feature>
<feature type="region of interest" description="Disordered" evidence="1">
    <location>
        <begin position="669"/>
        <end position="707"/>
    </location>
</feature>
<evidence type="ECO:0000313" key="2">
    <source>
        <dbReference type="EMBL" id="OIQ89605.1"/>
    </source>
</evidence>
<protein>
    <submittedName>
        <fullName evidence="2">Uncharacterized protein</fullName>
    </submittedName>
</protein>
<feature type="region of interest" description="Disordered" evidence="1">
    <location>
        <begin position="754"/>
        <end position="779"/>
    </location>
</feature>
<reference evidence="2" key="1">
    <citation type="submission" date="2016-10" db="EMBL/GenBank/DDBJ databases">
        <title>Sequence of Gallionella enrichment culture.</title>
        <authorList>
            <person name="Poehlein A."/>
            <person name="Muehling M."/>
            <person name="Daniel R."/>
        </authorList>
    </citation>
    <scope>NUCLEOTIDE SEQUENCE</scope>
</reference>
<feature type="compositionally biased region" description="Basic and acidic residues" evidence="1">
    <location>
        <begin position="754"/>
        <end position="765"/>
    </location>
</feature>
<evidence type="ECO:0000256" key="1">
    <source>
        <dbReference type="SAM" id="MobiDB-lite"/>
    </source>
</evidence>
<name>A0A1J5RNB2_9ZZZZ</name>
<comment type="caution">
    <text evidence="2">The sequence shown here is derived from an EMBL/GenBank/DDBJ whole genome shotgun (WGS) entry which is preliminary data.</text>
</comment>
<dbReference type="EMBL" id="MLJW01000323">
    <property type="protein sequence ID" value="OIQ89605.1"/>
    <property type="molecule type" value="Genomic_DNA"/>
</dbReference>
<feature type="region of interest" description="Disordered" evidence="1">
    <location>
        <begin position="455"/>
        <end position="476"/>
    </location>
</feature>
<gene>
    <name evidence="2" type="ORF">GALL_284920</name>
</gene>
<feature type="compositionally biased region" description="Basic residues" evidence="1">
    <location>
        <begin position="465"/>
        <end position="476"/>
    </location>
</feature>
<feature type="region of interest" description="Disordered" evidence="1">
    <location>
        <begin position="408"/>
        <end position="431"/>
    </location>
</feature>
<organism evidence="2">
    <name type="scientific">mine drainage metagenome</name>
    <dbReference type="NCBI Taxonomy" id="410659"/>
    <lineage>
        <taxon>unclassified sequences</taxon>
        <taxon>metagenomes</taxon>
        <taxon>ecological metagenomes</taxon>
    </lineage>
</organism>
<dbReference type="AlphaFoldDB" id="A0A1J5RNB2"/>
<accession>A0A1J5RNB2</accession>
<feature type="compositionally biased region" description="Basic and acidic residues" evidence="1">
    <location>
        <begin position="79"/>
        <end position="97"/>
    </location>
</feature>
<feature type="region of interest" description="Disordered" evidence="1">
    <location>
        <begin position="79"/>
        <end position="118"/>
    </location>
</feature>
<sequence length="877" mass="93163">MVDRTLGAHSVQDAPNPLHQRAVIGLTAVTVERVVHGESLERCSRRPDHALGMGVDLGGDRAGELEGATCSGVQAELHGRVERETSAHPGADRRGDSAQRGGVPEGAEGLTVGAVRGNDPVPREAVVASAADHLVNQCVKGERPVADGFAQHGTQGQGVRAGLDKASAVRGVLDRVGEDEGLFLPGVKLGGTEQGRQRHREQRRDRAAKEPDAVLLTARRAHVVPSGLVSILASGRQDRQHPTVPQVRVIVRWRLRQERAAAHREPHEAFGRLALAEERTVGLPGGEDQRTEPALVSGVVAADRLVIGGKVGADGGKPDAPAGAAAVAAVDGREGGAHVIGIDAGDRRAVVAPPETRRRVGGAVDAGELTHPQVHIHRQCAATRHSSHVTEHRDDVREELLPLRVDTGDRQRSGARGTKHGGGEVLDGDGIGGGRSHGLHERVRAHDIEQHLCGGTVGDVDRRPGQRRRERGQRRKCAGRSVVTLVQGAEHDVGQRRGGRVVAELVNLVIGRHHIDRCCGARNEAQRGGAVDSPAGPLVETESGLGDDGSLIELFAEDGSGEVDHDGGVALVSEGCGRCDRGYPAKRARAVLVREMRVVVGPVALEGEAEAAQQHGDVGALGAVVGVELVKDEVLQARGALPPDVLVVAAQQKLVEHLVVGQQDVRRSVPDDAAVGDEPVGRDSGPSRPALPRVEGRGGAGQRRMRGQDLRETQCLVVCQSVHRVQDQRLGACDSVPASAQHVVEDRIEERLGLARAGSRRDQRGLRPAATPGDRRRQARERLRLVTVGREALIPLERVPPALACWPERQAQTNVGPLEHPRLGIGQELIQGLAGVGVGERECRHQVVEQPATNALRLGGWQQLAHARSFRSCSKWA</sequence>